<dbReference type="SUPFAM" id="SSF54236">
    <property type="entry name" value="Ubiquitin-like"/>
    <property type="match status" value="1"/>
</dbReference>
<dbReference type="AlphaFoldDB" id="E0VN25"/>
<keyword evidence="13" id="KW-1185">Reference proteome</keyword>
<name>E0VN25_PEDHC</name>
<keyword evidence="4 7" id="KW-0879">Wnt signaling pathway</keyword>
<dbReference type="InterPro" id="IPR038207">
    <property type="entry name" value="DIX_dom_sf"/>
</dbReference>
<dbReference type="PROSITE" id="PS50132">
    <property type="entry name" value="RGS"/>
    <property type="match status" value="1"/>
</dbReference>
<dbReference type="InterPro" id="IPR024066">
    <property type="entry name" value="RGS_subdom1/3"/>
</dbReference>
<feature type="region of interest" description="Disordered" evidence="8">
    <location>
        <begin position="716"/>
        <end position="750"/>
    </location>
</feature>
<dbReference type="EnsemblMetazoa" id="PHUM327400-RA">
    <property type="protein sequence ID" value="PHUM327400-PA"/>
    <property type="gene ID" value="PHUM327400"/>
</dbReference>
<evidence type="ECO:0008006" key="14">
    <source>
        <dbReference type="Google" id="ProtNLM"/>
    </source>
</evidence>
<dbReference type="Gene3D" id="2.40.240.130">
    <property type="match status" value="1"/>
</dbReference>
<evidence type="ECO:0000256" key="4">
    <source>
        <dbReference type="ARBA" id="ARBA00022687"/>
    </source>
</evidence>
<reference evidence="11" key="1">
    <citation type="submission" date="2007-04" db="EMBL/GenBank/DDBJ databases">
        <title>Annotation of Pediculus humanus corporis strain USDA.</title>
        <authorList>
            <person name="Kirkness E."/>
            <person name="Hannick L."/>
            <person name="Hass B."/>
            <person name="Bruggner R."/>
            <person name="Lawson D."/>
            <person name="Bidwell S."/>
            <person name="Joardar V."/>
            <person name="Caler E."/>
            <person name="Walenz B."/>
            <person name="Inman J."/>
            <person name="Schobel S."/>
            <person name="Galinsky K."/>
            <person name="Amedeo P."/>
            <person name="Strausberg R."/>
        </authorList>
    </citation>
    <scope>NUCLEOTIDE SEQUENCE</scope>
    <source>
        <strain evidence="11">USDA</strain>
    </source>
</reference>
<feature type="region of interest" description="Disordered" evidence="8">
    <location>
        <begin position="1"/>
        <end position="29"/>
    </location>
</feature>
<dbReference type="GO" id="GO:0008013">
    <property type="term" value="F:beta-catenin binding"/>
    <property type="evidence" value="ECO:0007669"/>
    <property type="project" value="TreeGrafter"/>
</dbReference>
<dbReference type="VEuPathDB" id="VectorBase:PHUM327400"/>
<dbReference type="GO" id="GO:0019901">
    <property type="term" value="F:protein kinase binding"/>
    <property type="evidence" value="ECO:0007669"/>
    <property type="project" value="TreeGrafter"/>
</dbReference>
<dbReference type="RefSeq" id="XP_002427529.1">
    <property type="nucleotide sequence ID" value="XM_002427484.1"/>
</dbReference>
<feature type="region of interest" description="Disordered" evidence="8">
    <location>
        <begin position="614"/>
        <end position="684"/>
    </location>
</feature>
<evidence type="ECO:0000259" key="9">
    <source>
        <dbReference type="PROSITE" id="PS50132"/>
    </source>
</evidence>
<dbReference type="InterPro" id="IPR016137">
    <property type="entry name" value="RGS"/>
</dbReference>
<feature type="compositionally biased region" description="Basic and acidic residues" evidence="8">
    <location>
        <begin position="560"/>
        <end position="570"/>
    </location>
</feature>
<dbReference type="eggNOG" id="KOG3589">
    <property type="taxonomic scope" value="Eukaryota"/>
</dbReference>
<dbReference type="InParanoid" id="E0VN25"/>
<keyword evidence="2" id="KW-0963">Cytoplasm</keyword>
<dbReference type="GO" id="GO:0090090">
    <property type="term" value="P:negative regulation of canonical Wnt signaling pathway"/>
    <property type="evidence" value="ECO:0007669"/>
    <property type="project" value="InterPro"/>
</dbReference>
<dbReference type="OMA" id="YVYTAST"/>
<dbReference type="GO" id="GO:0032436">
    <property type="term" value="P:positive regulation of proteasomal ubiquitin-dependent protein catabolic process"/>
    <property type="evidence" value="ECO:0007669"/>
    <property type="project" value="TreeGrafter"/>
</dbReference>
<evidence type="ECO:0000256" key="3">
    <source>
        <dbReference type="ARBA" id="ARBA00022553"/>
    </source>
</evidence>
<feature type="domain" description="RGS" evidence="9">
    <location>
        <begin position="98"/>
        <end position="215"/>
    </location>
</feature>
<dbReference type="GO" id="GO:0048468">
    <property type="term" value="P:cell development"/>
    <property type="evidence" value="ECO:0007669"/>
    <property type="project" value="TreeGrafter"/>
</dbReference>
<organism>
    <name type="scientific">Pediculus humanus subsp. corporis</name>
    <name type="common">Body louse</name>
    <dbReference type="NCBI Taxonomy" id="121224"/>
    <lineage>
        <taxon>Eukaryota</taxon>
        <taxon>Metazoa</taxon>
        <taxon>Ecdysozoa</taxon>
        <taxon>Arthropoda</taxon>
        <taxon>Hexapoda</taxon>
        <taxon>Insecta</taxon>
        <taxon>Pterygota</taxon>
        <taxon>Neoptera</taxon>
        <taxon>Paraneoptera</taxon>
        <taxon>Psocodea</taxon>
        <taxon>Troctomorpha</taxon>
        <taxon>Phthiraptera</taxon>
        <taxon>Anoplura</taxon>
        <taxon>Pediculidae</taxon>
        <taxon>Pediculus</taxon>
    </lineage>
</organism>
<evidence type="ECO:0000259" key="10">
    <source>
        <dbReference type="PROSITE" id="PS50841"/>
    </source>
</evidence>
<evidence type="ECO:0000313" key="11">
    <source>
        <dbReference type="EMBL" id="EEB14791.1"/>
    </source>
</evidence>
<dbReference type="CDD" id="cd11582">
    <property type="entry name" value="Axin_TNKS_binding"/>
    <property type="match status" value="1"/>
</dbReference>
<evidence type="ECO:0000313" key="13">
    <source>
        <dbReference type="Proteomes" id="UP000009046"/>
    </source>
</evidence>
<sequence length="852" mass="96330">MSRPIARIGHGDFDENSPRPPVPGEETDPGCCCSNTTTPAFPNNPSVLPYKYTPRGYNAHIPANLGFEPEGSCAYYGACTPVFEGSRSPPPCVQWAKSLSCLLQDDDGVELFRRYLEREGQPHAEALDFWFACEGLKKQPNKESVAHFIKAIYMKFILSPTLPIREDMRREVMTRIRENVFDKGVFDSVQTEIGKRITATTYPNFLKSDIYLNYLQQLPQDLSASSGSGSGSSSSSSAGRDVNVCNPPCSFLPTLLEDSELEINTDSLPLTRDALVATQIRRAFEVRPKPEAFAGVYLQHGAQMNTRVYSSYNPVSRQDSELQSLSSDARTDSDAMSCTDNSVDGMSIGPHKVSKCSHDRQFKAMKENASLNRDTTHLLIPRTLRMKDLSCQLSTEEFAQQLTEKLEAYKRQQEAQEKFNKKLMEIEYEPEKTLADMIREKLQVEEQDSDNQAILDQHVSRVWSDSTPSRSPRLSSPKPKSPDGRRKLIVPLGVPHPYQTKTPYLSRYPRKEKDVFSTFSADSGNIHDFTDVSESGRHFPKSKSFPDYAESPNSITGYESRTRSSREGNSRRLNSKKTASETTDSGVSVISDTVPCLGKHSTEWLIMRMKETCDRTNSKHRPMKQLGPPGLGAHNSSGSGSSSSSKHMSKKSERTGSLERYPPPPQSYLPEMVSSSGRPNTVTQLEEARRRLEQTRMEDENRGKLSRMRFPLSYKTSNAGAAPDLSFSNQSTLRKSLRKSEPSPPLHRPAEQEYTTVMYSFWDEEVPYRTKVLGTQVTLKQFKDLLPRKGNYRYYFKTECAEVDSKMIHEEVFDDNQELPLWEGKLIAQENRLAKLVRMEEARETIKMWNHC</sequence>
<evidence type="ECO:0000256" key="1">
    <source>
        <dbReference type="ARBA" id="ARBA00004496"/>
    </source>
</evidence>
<keyword evidence="3" id="KW-0597">Phosphoprotein</keyword>
<dbReference type="InterPro" id="IPR043581">
    <property type="entry name" value="Axin-like"/>
</dbReference>
<dbReference type="SMART" id="SM00021">
    <property type="entry name" value="DAX"/>
    <property type="match status" value="1"/>
</dbReference>
<dbReference type="GO" id="GO:0031625">
    <property type="term" value="F:ubiquitin protein ligase binding"/>
    <property type="evidence" value="ECO:0007669"/>
    <property type="project" value="TreeGrafter"/>
</dbReference>
<dbReference type="GeneID" id="8236167"/>
<dbReference type="GO" id="GO:0005634">
    <property type="term" value="C:nucleus"/>
    <property type="evidence" value="ECO:0007669"/>
    <property type="project" value="TreeGrafter"/>
</dbReference>
<dbReference type="GO" id="GO:0005886">
    <property type="term" value="C:plasma membrane"/>
    <property type="evidence" value="ECO:0007669"/>
    <property type="project" value="TreeGrafter"/>
</dbReference>
<dbReference type="Pfam" id="PF00778">
    <property type="entry name" value="DIX"/>
    <property type="match status" value="1"/>
</dbReference>
<dbReference type="InterPro" id="IPR044926">
    <property type="entry name" value="RGS_subdomain_2"/>
</dbReference>
<dbReference type="InterPro" id="IPR032101">
    <property type="entry name" value="Axin_TNKS-bd"/>
</dbReference>
<keyword evidence="5" id="KW-0013">ADP-ribosylation</keyword>
<dbReference type="EMBL" id="AAZO01003803">
    <property type="status" value="NOT_ANNOTATED_CDS"/>
    <property type="molecule type" value="Genomic_DNA"/>
</dbReference>
<dbReference type="GO" id="GO:0005737">
    <property type="term" value="C:cytoplasm"/>
    <property type="evidence" value="ECO:0007669"/>
    <property type="project" value="UniProtKB-SubCell"/>
</dbReference>
<feature type="compositionally biased region" description="Low complexity" evidence="8">
    <location>
        <begin position="464"/>
        <end position="478"/>
    </location>
</feature>
<evidence type="ECO:0000313" key="12">
    <source>
        <dbReference type="EnsemblMetazoa" id="PHUM327400-PA"/>
    </source>
</evidence>
<dbReference type="OrthoDB" id="10007451at2759"/>
<dbReference type="InterPro" id="IPR036305">
    <property type="entry name" value="RGS_sf"/>
</dbReference>
<feature type="compositionally biased region" description="Polar residues" evidence="8">
    <location>
        <begin position="576"/>
        <end position="591"/>
    </location>
</feature>
<evidence type="ECO:0000256" key="6">
    <source>
        <dbReference type="ARBA" id="ARBA00022843"/>
    </source>
</evidence>
<proteinExistence type="predicted"/>
<dbReference type="SMART" id="SM00315">
    <property type="entry name" value="RGS"/>
    <property type="match status" value="1"/>
</dbReference>
<dbReference type="InterPro" id="IPR001158">
    <property type="entry name" value="DIX"/>
</dbReference>
<feature type="region of interest" description="Disordered" evidence="8">
    <location>
        <begin position="446"/>
        <end position="506"/>
    </location>
</feature>
<dbReference type="EMBL" id="DS235332">
    <property type="protein sequence ID" value="EEB14791.1"/>
    <property type="molecule type" value="Genomic_DNA"/>
</dbReference>
<protein>
    <recommendedName>
        <fullName evidence="14">Axin</fullName>
    </recommendedName>
</protein>
<dbReference type="SUPFAM" id="SSF48097">
    <property type="entry name" value="Regulator of G-protein signaling, RGS"/>
    <property type="match status" value="1"/>
</dbReference>
<dbReference type="InterPro" id="IPR014936">
    <property type="entry name" value="Axin_b-cat-bd"/>
</dbReference>
<reference evidence="11" key="2">
    <citation type="submission" date="2007-04" db="EMBL/GenBank/DDBJ databases">
        <title>The genome of the human body louse.</title>
        <authorList>
            <consortium name="The Human Body Louse Genome Consortium"/>
            <person name="Kirkness E."/>
            <person name="Walenz B."/>
            <person name="Hass B."/>
            <person name="Bruggner R."/>
            <person name="Strausberg R."/>
        </authorList>
    </citation>
    <scope>NUCLEOTIDE SEQUENCE</scope>
    <source>
        <strain evidence="11">USDA</strain>
    </source>
</reference>
<dbReference type="CTD" id="8236167"/>
<feature type="compositionally biased region" description="Basic and acidic residues" evidence="8">
    <location>
        <begin position="528"/>
        <end position="537"/>
    </location>
</feature>
<keyword evidence="6" id="KW-0832">Ubl conjugation</keyword>
<dbReference type="Pfam" id="PF08833">
    <property type="entry name" value="Axin_b-cat_bind"/>
    <property type="match status" value="1"/>
</dbReference>
<dbReference type="InterPro" id="IPR029071">
    <property type="entry name" value="Ubiquitin-like_domsf"/>
</dbReference>
<dbReference type="Gene3D" id="1.10.196.10">
    <property type="match status" value="1"/>
</dbReference>
<dbReference type="Pfam" id="PF00615">
    <property type="entry name" value="RGS"/>
    <property type="match status" value="1"/>
</dbReference>
<reference evidence="12" key="3">
    <citation type="submission" date="2021-02" db="UniProtKB">
        <authorList>
            <consortium name="EnsemblMetazoa"/>
        </authorList>
    </citation>
    <scope>IDENTIFICATION</scope>
    <source>
        <strain evidence="12">USDA</strain>
    </source>
</reference>
<gene>
    <name evidence="12" type="primary">8236167</name>
    <name evidence="11" type="ORF">Phum_PHUM327400</name>
</gene>
<dbReference type="GO" id="GO:0060090">
    <property type="term" value="F:molecular adaptor activity"/>
    <property type="evidence" value="ECO:0007669"/>
    <property type="project" value="TreeGrafter"/>
</dbReference>
<comment type="subcellular location">
    <subcellularLocation>
        <location evidence="1">Cytoplasm</location>
    </subcellularLocation>
</comment>
<dbReference type="KEGG" id="phu:Phum_PHUM327400"/>
<accession>E0VN25</accession>
<evidence type="ECO:0000256" key="8">
    <source>
        <dbReference type="SAM" id="MobiDB-lite"/>
    </source>
</evidence>
<dbReference type="FunCoup" id="E0VN25">
    <property type="interactions" value="1102"/>
</dbReference>
<dbReference type="STRING" id="121224.E0VN25"/>
<dbReference type="PANTHER" id="PTHR46102:SF2">
    <property type="entry name" value="AXIN"/>
    <property type="match status" value="1"/>
</dbReference>
<evidence type="ECO:0000256" key="5">
    <source>
        <dbReference type="ARBA" id="ARBA00022765"/>
    </source>
</evidence>
<evidence type="ECO:0000256" key="2">
    <source>
        <dbReference type="ARBA" id="ARBA00022490"/>
    </source>
</evidence>
<dbReference type="Gene3D" id="1.10.167.10">
    <property type="entry name" value="Regulator of G-protein Signalling 4, domain 2"/>
    <property type="match status" value="1"/>
</dbReference>
<evidence type="ECO:0000256" key="7">
    <source>
        <dbReference type="PROSITE-ProRule" id="PRU00069"/>
    </source>
</evidence>
<feature type="compositionally biased region" description="Polar residues" evidence="8">
    <location>
        <begin position="673"/>
        <end position="684"/>
    </location>
</feature>
<feature type="compositionally biased region" description="Low complexity" evidence="8">
    <location>
        <begin position="636"/>
        <end position="646"/>
    </location>
</feature>
<dbReference type="HOGENOM" id="CLU_016422_0_0_1"/>
<dbReference type="PROSITE" id="PS50841">
    <property type="entry name" value="DIX"/>
    <property type="match status" value="1"/>
</dbReference>
<feature type="region of interest" description="Disordered" evidence="8">
    <location>
        <begin position="526"/>
        <end position="593"/>
    </location>
</feature>
<dbReference type="GO" id="GO:0030877">
    <property type="term" value="C:beta-catenin destruction complex"/>
    <property type="evidence" value="ECO:0007669"/>
    <property type="project" value="TreeGrafter"/>
</dbReference>
<dbReference type="GO" id="GO:0016055">
    <property type="term" value="P:Wnt signaling pathway"/>
    <property type="evidence" value="ECO:0007669"/>
    <property type="project" value="UniProtKB-KW"/>
</dbReference>
<dbReference type="PANTHER" id="PTHR46102">
    <property type="entry name" value="AXIN"/>
    <property type="match status" value="1"/>
</dbReference>
<feature type="domain" description="DIX" evidence="10">
    <location>
        <begin position="752"/>
        <end position="834"/>
    </location>
</feature>
<dbReference type="Proteomes" id="UP000009046">
    <property type="component" value="Unassembled WGS sequence"/>
</dbReference>